<feature type="disulfide bond" evidence="2">
    <location>
        <begin position="342"/>
        <end position="347"/>
    </location>
</feature>
<evidence type="ECO:0000256" key="1">
    <source>
        <dbReference type="ARBA" id="ARBA00023157"/>
    </source>
</evidence>
<dbReference type="FunFam" id="3.40.390.10:FF:000002">
    <property type="entry name" value="Disintegrin and metalloproteinase domain-containing protein 22"/>
    <property type="match status" value="1"/>
</dbReference>
<evidence type="ECO:0000256" key="2">
    <source>
        <dbReference type="PROSITE-ProRule" id="PRU00276"/>
    </source>
</evidence>
<keyword evidence="7" id="KW-1185">Reference proteome</keyword>
<feature type="active site" evidence="2">
    <location>
        <position position="326"/>
    </location>
</feature>
<feature type="domain" description="Peptidase M12B" evidence="5">
    <location>
        <begin position="190"/>
        <end position="385"/>
    </location>
</feature>
<evidence type="ECO:0000259" key="4">
    <source>
        <dbReference type="PROSITE" id="PS50214"/>
    </source>
</evidence>
<dbReference type="InterPro" id="IPR024079">
    <property type="entry name" value="MetalloPept_cat_dom_sf"/>
</dbReference>
<dbReference type="PANTHER" id="PTHR11905">
    <property type="entry name" value="ADAM A DISINTEGRIN AND METALLOPROTEASE DOMAIN"/>
    <property type="match status" value="1"/>
</dbReference>
<dbReference type="InterPro" id="IPR001590">
    <property type="entry name" value="Peptidase_M12B"/>
</dbReference>
<evidence type="ECO:0000313" key="6">
    <source>
        <dbReference type="Ensembl" id="ENSNGAP00000017844.1"/>
    </source>
</evidence>
<reference evidence="6" key="1">
    <citation type="submission" date="2025-08" db="UniProtKB">
        <authorList>
            <consortium name="Ensembl"/>
        </authorList>
    </citation>
    <scope>IDENTIFICATION</scope>
</reference>
<dbReference type="AlphaFoldDB" id="A0A8C6RER1"/>
<protein>
    <submittedName>
        <fullName evidence="6">ADAM-like, decysin 1</fullName>
    </submittedName>
</protein>
<dbReference type="Proteomes" id="UP000694381">
    <property type="component" value="Unassembled WGS sequence"/>
</dbReference>
<keyword evidence="1 2" id="KW-1015">Disulfide bond</keyword>
<dbReference type="InterPro" id="IPR036436">
    <property type="entry name" value="Disintegrin_dom_sf"/>
</dbReference>
<dbReference type="Pfam" id="PF01421">
    <property type="entry name" value="Reprolysin"/>
    <property type="match status" value="1"/>
</dbReference>
<dbReference type="InterPro" id="IPR034027">
    <property type="entry name" value="Reprolysin_adamalysin"/>
</dbReference>
<feature type="chain" id="PRO_5034465417" evidence="3">
    <location>
        <begin position="33"/>
        <end position="441"/>
    </location>
</feature>
<accession>A0A8C6RER1</accession>
<proteinExistence type="predicted"/>
<dbReference type="InterPro" id="IPR001762">
    <property type="entry name" value="Disintegrin_dom"/>
</dbReference>
<evidence type="ECO:0000259" key="5">
    <source>
        <dbReference type="PROSITE" id="PS50215"/>
    </source>
</evidence>
<sequence>VLPGCCQLRAEASMSWVLLSVLWLVIPIRGKGIENNQTETYEEEEMYAPEVQYQIMLNGEEVILHLKKNKHLLGPDYTETSYSPRGEEVTRNSQNMKHCYYEGHILNEKDSLASIHTCGGLSGFFIHHDQRYQIKPLKSTDEEEHAVLLYSQEEPDTTNYKCGERRVGRNIRTSRSLKSPNKEDFLQGKKYLDLFLVLDNAFYKMYNGNVTRMRSFVFEVLNLLNVIYKTIGIQVTLVGMEIWSDGDKIKVEPKIGNTFTNFLRWHHSNLRKKKIHDHAQLLSGIGFRNGRVGMAAVSSLCTVSSVSVIEAKRKNNVALVGVISHELGHVLGMSDVPYNTKCPTGSCVMNQYLSSKFPKDFSTISQSHFQRYLLSKKPSCLLQAPSPENIITKPKCGNQLLEVGEDCDCGSPEECTNLCCEPLACKLKSGPNCGDASNHVV</sequence>
<evidence type="ECO:0000313" key="7">
    <source>
        <dbReference type="Proteomes" id="UP000694381"/>
    </source>
</evidence>
<dbReference type="FunFam" id="4.10.70.10:FF:000006">
    <property type="entry name" value="ADAM like decysin 1"/>
    <property type="match status" value="1"/>
</dbReference>
<dbReference type="GeneTree" id="ENSGT00900000141143"/>
<dbReference type="GO" id="GO:0004222">
    <property type="term" value="F:metalloendopeptidase activity"/>
    <property type="evidence" value="ECO:0007669"/>
    <property type="project" value="InterPro"/>
</dbReference>
<dbReference type="PROSITE" id="PS50214">
    <property type="entry name" value="DISINTEGRIN_2"/>
    <property type="match status" value="1"/>
</dbReference>
<dbReference type="Gene3D" id="3.40.390.10">
    <property type="entry name" value="Collagenase (Catalytic Domain)"/>
    <property type="match status" value="1"/>
</dbReference>
<dbReference type="Gene3D" id="4.10.70.10">
    <property type="entry name" value="Disintegrin domain"/>
    <property type="match status" value="1"/>
</dbReference>
<organism evidence="6 7">
    <name type="scientific">Nannospalax galili</name>
    <name type="common">Northern Israeli blind subterranean mole rat</name>
    <name type="synonym">Spalax galili</name>
    <dbReference type="NCBI Taxonomy" id="1026970"/>
    <lineage>
        <taxon>Eukaryota</taxon>
        <taxon>Metazoa</taxon>
        <taxon>Chordata</taxon>
        <taxon>Craniata</taxon>
        <taxon>Vertebrata</taxon>
        <taxon>Euteleostomi</taxon>
        <taxon>Mammalia</taxon>
        <taxon>Eutheria</taxon>
        <taxon>Euarchontoglires</taxon>
        <taxon>Glires</taxon>
        <taxon>Rodentia</taxon>
        <taxon>Myomorpha</taxon>
        <taxon>Muroidea</taxon>
        <taxon>Spalacidae</taxon>
        <taxon>Spalacinae</taxon>
        <taxon>Nannospalax</taxon>
    </lineage>
</organism>
<dbReference type="InterPro" id="IPR002870">
    <property type="entry name" value="Peptidase_M12B_N"/>
</dbReference>
<comment type="caution">
    <text evidence="2">Lacks conserved residue(s) required for the propagation of feature annotation.</text>
</comment>
<dbReference type="Ensembl" id="ENSNGAT00000023479.1">
    <property type="protein sequence ID" value="ENSNGAP00000017844.1"/>
    <property type="gene ID" value="ENSNGAG00000018142.1"/>
</dbReference>
<dbReference type="PROSITE" id="PS50215">
    <property type="entry name" value="ADAM_MEPRO"/>
    <property type="match status" value="1"/>
</dbReference>
<reference evidence="6" key="2">
    <citation type="submission" date="2025-09" db="UniProtKB">
        <authorList>
            <consortium name="Ensembl"/>
        </authorList>
    </citation>
    <scope>IDENTIFICATION</scope>
</reference>
<evidence type="ECO:0000256" key="3">
    <source>
        <dbReference type="SAM" id="SignalP"/>
    </source>
</evidence>
<dbReference type="OMA" id="KMKIHDH"/>
<name>A0A8C6RER1_NANGA</name>
<keyword evidence="3" id="KW-0732">Signal</keyword>
<dbReference type="PANTHER" id="PTHR11905:SF125">
    <property type="entry name" value="ADAM DEC1"/>
    <property type="match status" value="1"/>
</dbReference>
<dbReference type="CDD" id="cd04269">
    <property type="entry name" value="ZnMc_adamalysin_II_like"/>
    <property type="match status" value="1"/>
</dbReference>
<dbReference type="Pfam" id="PF01562">
    <property type="entry name" value="Pep_M12B_propep"/>
    <property type="match status" value="1"/>
</dbReference>
<dbReference type="SMART" id="SM00050">
    <property type="entry name" value="DISIN"/>
    <property type="match status" value="1"/>
</dbReference>
<dbReference type="GO" id="GO:0006508">
    <property type="term" value="P:proteolysis"/>
    <property type="evidence" value="ECO:0007669"/>
    <property type="project" value="InterPro"/>
</dbReference>
<feature type="signal peptide" evidence="3">
    <location>
        <begin position="1"/>
        <end position="32"/>
    </location>
</feature>
<feature type="domain" description="Disintegrin" evidence="4">
    <location>
        <begin position="393"/>
        <end position="435"/>
    </location>
</feature>
<gene>
    <name evidence="6" type="primary">Adamdec1</name>
</gene>
<dbReference type="SUPFAM" id="SSF55486">
    <property type="entry name" value="Metalloproteases ('zincins'), catalytic domain"/>
    <property type="match status" value="1"/>
</dbReference>